<protein>
    <recommendedName>
        <fullName evidence="10">Protein TonB</fullName>
    </recommendedName>
</protein>
<feature type="domain" description="TonB C-terminal" evidence="12">
    <location>
        <begin position="161"/>
        <end position="252"/>
    </location>
</feature>
<comment type="function">
    <text evidence="10">Interacts with outer membrane receptor proteins that carry out high-affinity binding and energy dependent uptake into the periplasmic space of specific substrates. It could act to transduce energy from the cytoplasmic membrane to specific energy-requiring processes in the outer membrane, resulting in the release into the periplasm of ligands bound by these outer membrane proteins.</text>
</comment>
<dbReference type="Pfam" id="PF03544">
    <property type="entry name" value="TonB_C"/>
    <property type="match status" value="1"/>
</dbReference>
<evidence type="ECO:0000256" key="9">
    <source>
        <dbReference type="ARBA" id="ARBA00023136"/>
    </source>
</evidence>
<dbReference type="RefSeq" id="WP_171708594.1">
    <property type="nucleotide sequence ID" value="NZ_JAAVLW010000002.1"/>
</dbReference>
<evidence type="ECO:0000256" key="4">
    <source>
        <dbReference type="ARBA" id="ARBA00022475"/>
    </source>
</evidence>
<dbReference type="InterPro" id="IPR006260">
    <property type="entry name" value="TonB/TolA_C"/>
</dbReference>
<evidence type="ECO:0000256" key="11">
    <source>
        <dbReference type="SAM" id="MobiDB-lite"/>
    </source>
</evidence>
<evidence type="ECO:0000256" key="8">
    <source>
        <dbReference type="ARBA" id="ARBA00022989"/>
    </source>
</evidence>
<dbReference type="EMBL" id="JAAVLW010000002">
    <property type="protein sequence ID" value="NOJ45689.1"/>
    <property type="molecule type" value="Genomic_DNA"/>
</dbReference>
<dbReference type="GO" id="GO:0031992">
    <property type="term" value="F:energy transducer activity"/>
    <property type="evidence" value="ECO:0007669"/>
    <property type="project" value="InterPro"/>
</dbReference>
<dbReference type="PANTHER" id="PTHR33446:SF2">
    <property type="entry name" value="PROTEIN TONB"/>
    <property type="match status" value="1"/>
</dbReference>
<dbReference type="InterPro" id="IPR037682">
    <property type="entry name" value="TonB_C"/>
</dbReference>
<comment type="similarity">
    <text evidence="2 10">Belongs to the TonB family.</text>
</comment>
<organism evidence="13 14">
    <name type="scientific">Bradyrhizobium archetypum</name>
    <dbReference type="NCBI Taxonomy" id="2721160"/>
    <lineage>
        <taxon>Bacteria</taxon>
        <taxon>Pseudomonadati</taxon>
        <taxon>Pseudomonadota</taxon>
        <taxon>Alphaproteobacteria</taxon>
        <taxon>Hyphomicrobiales</taxon>
        <taxon>Nitrobacteraceae</taxon>
        <taxon>Bradyrhizobium</taxon>
    </lineage>
</organism>
<dbReference type="GO" id="GO:0015031">
    <property type="term" value="P:protein transport"/>
    <property type="evidence" value="ECO:0007669"/>
    <property type="project" value="UniProtKB-UniRule"/>
</dbReference>
<evidence type="ECO:0000256" key="7">
    <source>
        <dbReference type="ARBA" id="ARBA00022927"/>
    </source>
</evidence>
<evidence type="ECO:0000313" key="13">
    <source>
        <dbReference type="EMBL" id="NOJ45689.1"/>
    </source>
</evidence>
<dbReference type="Proteomes" id="UP000528734">
    <property type="component" value="Unassembled WGS sequence"/>
</dbReference>
<dbReference type="GO" id="GO:0030288">
    <property type="term" value="C:outer membrane-bounded periplasmic space"/>
    <property type="evidence" value="ECO:0007669"/>
    <property type="project" value="InterPro"/>
</dbReference>
<keyword evidence="5 10" id="KW-0997">Cell inner membrane</keyword>
<dbReference type="PANTHER" id="PTHR33446">
    <property type="entry name" value="PROTEIN TONB-RELATED"/>
    <property type="match status" value="1"/>
</dbReference>
<sequence>MRMQFAAEDRSDLRRWMFSSFAVLCVYAGLTATLATWREADDNAVAEPSGAVVVDLAPLPAAPATTPTEIAPGPEQVMSESQPVAKPEETPPDETADLPPAPNPDAAVALPTKPQPDVAPQQQAAASTTSAPPAINERIAPVAVAPTQGVPNEKNSEAVVTWRTQVLALIEKNKRYPEAARPRREQGTAQVSFTLDRKGMVANARLVQSSGSSALDAEAIALLKRAQPFPAPPASFPGEFVIVRQPIRFTVK</sequence>
<dbReference type="GO" id="GO:0098797">
    <property type="term" value="C:plasma membrane protein complex"/>
    <property type="evidence" value="ECO:0007669"/>
    <property type="project" value="TreeGrafter"/>
</dbReference>
<keyword evidence="4 10" id="KW-1003">Cell membrane</keyword>
<dbReference type="PRINTS" id="PR01374">
    <property type="entry name" value="TONBPROTEIN"/>
</dbReference>
<keyword evidence="10" id="KW-0735">Signal-anchor</keyword>
<evidence type="ECO:0000313" key="14">
    <source>
        <dbReference type="Proteomes" id="UP000528734"/>
    </source>
</evidence>
<dbReference type="NCBIfam" id="TIGR01352">
    <property type="entry name" value="tonB_Cterm"/>
    <property type="match status" value="1"/>
</dbReference>
<keyword evidence="7 10" id="KW-0653">Protein transport</keyword>
<feature type="compositionally biased region" description="Low complexity" evidence="11">
    <location>
        <begin position="63"/>
        <end position="75"/>
    </location>
</feature>
<dbReference type="AlphaFoldDB" id="A0A7Y4M0U7"/>
<comment type="subcellular location">
    <subcellularLocation>
        <location evidence="1 10">Cell inner membrane</location>
        <topology evidence="1 10">Single-pass membrane protein</topology>
        <orientation evidence="1 10">Periplasmic side</orientation>
    </subcellularLocation>
</comment>
<feature type="compositionally biased region" description="Low complexity" evidence="11">
    <location>
        <begin position="104"/>
        <end position="134"/>
    </location>
</feature>
<dbReference type="GO" id="GO:0055085">
    <property type="term" value="P:transmembrane transport"/>
    <property type="evidence" value="ECO:0007669"/>
    <property type="project" value="InterPro"/>
</dbReference>
<feature type="region of interest" description="Disordered" evidence="11">
    <location>
        <begin position="63"/>
        <end position="135"/>
    </location>
</feature>
<evidence type="ECO:0000256" key="6">
    <source>
        <dbReference type="ARBA" id="ARBA00022692"/>
    </source>
</evidence>
<evidence type="ECO:0000256" key="3">
    <source>
        <dbReference type="ARBA" id="ARBA00022448"/>
    </source>
</evidence>
<evidence type="ECO:0000259" key="12">
    <source>
        <dbReference type="PROSITE" id="PS52015"/>
    </source>
</evidence>
<dbReference type="InterPro" id="IPR003538">
    <property type="entry name" value="TonB"/>
</dbReference>
<evidence type="ECO:0000256" key="10">
    <source>
        <dbReference type="RuleBase" id="RU362123"/>
    </source>
</evidence>
<evidence type="ECO:0000256" key="1">
    <source>
        <dbReference type="ARBA" id="ARBA00004383"/>
    </source>
</evidence>
<dbReference type="SUPFAM" id="SSF74653">
    <property type="entry name" value="TolA/TonB C-terminal domain"/>
    <property type="match status" value="1"/>
</dbReference>
<evidence type="ECO:0000256" key="2">
    <source>
        <dbReference type="ARBA" id="ARBA00006555"/>
    </source>
</evidence>
<dbReference type="InterPro" id="IPR051045">
    <property type="entry name" value="TonB-dependent_transducer"/>
</dbReference>
<evidence type="ECO:0000256" key="5">
    <source>
        <dbReference type="ARBA" id="ARBA00022519"/>
    </source>
</evidence>
<keyword evidence="6" id="KW-0812">Transmembrane</keyword>
<keyword evidence="8" id="KW-1133">Transmembrane helix</keyword>
<comment type="caution">
    <text evidence="13">The sequence shown here is derived from an EMBL/GenBank/DDBJ whole genome shotgun (WGS) entry which is preliminary data.</text>
</comment>
<keyword evidence="14" id="KW-1185">Reference proteome</keyword>
<keyword evidence="9" id="KW-0472">Membrane</keyword>
<proteinExistence type="inferred from homology"/>
<name>A0A7Y4M0U7_9BRAD</name>
<reference evidence="13 14" key="1">
    <citation type="submission" date="2020-03" db="EMBL/GenBank/DDBJ databases">
        <title>Bradyrhizobium diversity isolated from nodules of Muelleranthus trifoliolatus.</title>
        <authorList>
            <person name="Klepa M."/>
            <person name="Helene L."/>
            <person name="Hungria M."/>
        </authorList>
    </citation>
    <scope>NUCLEOTIDE SEQUENCE [LARGE SCALE GENOMIC DNA]</scope>
    <source>
        <strain evidence="13 14">WSM 1744</strain>
    </source>
</reference>
<keyword evidence="3 10" id="KW-0813">Transport</keyword>
<dbReference type="PROSITE" id="PS52015">
    <property type="entry name" value="TONB_CTD"/>
    <property type="match status" value="1"/>
</dbReference>
<gene>
    <name evidence="13" type="ORF">HCN50_05355</name>
</gene>
<dbReference type="GO" id="GO:0015891">
    <property type="term" value="P:siderophore transport"/>
    <property type="evidence" value="ECO:0007669"/>
    <property type="project" value="InterPro"/>
</dbReference>
<accession>A0A7Y4M0U7</accession>
<dbReference type="Gene3D" id="3.30.1150.10">
    <property type="match status" value="1"/>
</dbReference>